<comment type="caution">
    <text evidence="5">The sequence shown here is derived from an EMBL/GenBank/DDBJ whole genome shotgun (WGS) entry which is preliminary data.</text>
</comment>
<accession>A0A3M8T2R7</accession>
<keyword evidence="6" id="KW-1185">Reference proteome</keyword>
<protein>
    <submittedName>
        <fullName evidence="5">DUF4102 domain-containing protein</fullName>
    </submittedName>
</protein>
<feature type="domain" description="Integrase DNA-binding" evidence="4">
    <location>
        <begin position="11"/>
        <end position="76"/>
    </location>
</feature>
<dbReference type="Gene3D" id="3.30.160.390">
    <property type="entry name" value="Integrase, DNA-binding domain"/>
    <property type="match status" value="1"/>
</dbReference>
<dbReference type="InterPro" id="IPR050808">
    <property type="entry name" value="Phage_Integrase"/>
</dbReference>
<comment type="similarity">
    <text evidence="1">Belongs to the 'phage' integrase family.</text>
</comment>
<dbReference type="OrthoDB" id="9795573at2"/>
<dbReference type="Proteomes" id="UP000267049">
    <property type="component" value="Unassembled WGS sequence"/>
</dbReference>
<dbReference type="GO" id="GO:0015074">
    <property type="term" value="P:DNA integration"/>
    <property type="evidence" value="ECO:0007669"/>
    <property type="project" value="UniProtKB-KW"/>
</dbReference>
<dbReference type="InterPro" id="IPR025166">
    <property type="entry name" value="Integrase_DNA_bind_dom"/>
</dbReference>
<dbReference type="InterPro" id="IPR038488">
    <property type="entry name" value="Integrase_DNA-bd_sf"/>
</dbReference>
<dbReference type="Pfam" id="PF13356">
    <property type="entry name" value="Arm-DNA-bind_3"/>
    <property type="match status" value="1"/>
</dbReference>
<dbReference type="EMBL" id="RIBS01000002">
    <property type="protein sequence ID" value="RNF85420.1"/>
    <property type="molecule type" value="Genomic_DNA"/>
</dbReference>
<feature type="region of interest" description="Disordered" evidence="3">
    <location>
        <begin position="64"/>
        <end position="83"/>
    </location>
</feature>
<feature type="region of interest" description="Disordered" evidence="3">
    <location>
        <begin position="1"/>
        <end position="34"/>
    </location>
</feature>
<gene>
    <name evidence="5" type="ORF">EER27_06590</name>
</gene>
<dbReference type="AlphaFoldDB" id="A0A3M8T2R7"/>
<evidence type="ECO:0000256" key="3">
    <source>
        <dbReference type="SAM" id="MobiDB-lite"/>
    </source>
</evidence>
<sequence>MRQRSWPRKALTDAAIRKVKPTDKPQRLLDGGGLYPEVSPAGGKWWRLKYRHLGKEKRLSLGTYPDTSLADARGKRGITGAGA</sequence>
<dbReference type="PANTHER" id="PTHR30629:SF2">
    <property type="entry name" value="PROPHAGE INTEGRASE INTS-RELATED"/>
    <property type="match status" value="1"/>
</dbReference>
<evidence type="ECO:0000256" key="2">
    <source>
        <dbReference type="ARBA" id="ARBA00022908"/>
    </source>
</evidence>
<dbReference type="PANTHER" id="PTHR30629">
    <property type="entry name" value="PROPHAGE INTEGRASE"/>
    <property type="match status" value="1"/>
</dbReference>
<reference evidence="5 6" key="1">
    <citation type="submission" date="2018-11" db="EMBL/GenBank/DDBJ databases">
        <title>Lysobacter cryohumiis sp. nov., isolated from soil in the Tianshan Mountains, Xinjiang, China.</title>
        <authorList>
            <person name="Luo Y."/>
            <person name="Sheng H."/>
        </authorList>
    </citation>
    <scope>NUCLEOTIDE SEQUENCE [LARGE SCALE GENOMIC DNA]</scope>
    <source>
        <strain evidence="5 6">ZS60</strain>
    </source>
</reference>
<proteinExistence type="inferred from homology"/>
<evidence type="ECO:0000313" key="5">
    <source>
        <dbReference type="EMBL" id="RNF85420.1"/>
    </source>
</evidence>
<organism evidence="5 6">
    <name type="scientific">Montanilutibacter psychrotolerans</name>
    <dbReference type="NCBI Taxonomy" id="1327343"/>
    <lineage>
        <taxon>Bacteria</taxon>
        <taxon>Pseudomonadati</taxon>
        <taxon>Pseudomonadota</taxon>
        <taxon>Gammaproteobacteria</taxon>
        <taxon>Lysobacterales</taxon>
        <taxon>Lysobacteraceae</taxon>
        <taxon>Montanilutibacter</taxon>
    </lineage>
</organism>
<evidence type="ECO:0000256" key="1">
    <source>
        <dbReference type="ARBA" id="ARBA00008857"/>
    </source>
</evidence>
<keyword evidence="2" id="KW-0229">DNA integration</keyword>
<name>A0A3M8T2R7_9GAMM</name>
<evidence type="ECO:0000313" key="6">
    <source>
        <dbReference type="Proteomes" id="UP000267049"/>
    </source>
</evidence>
<evidence type="ECO:0000259" key="4">
    <source>
        <dbReference type="Pfam" id="PF13356"/>
    </source>
</evidence>